<evidence type="ECO:0000256" key="1">
    <source>
        <dbReference type="SAM" id="MobiDB-lite"/>
    </source>
</evidence>
<proteinExistence type="predicted"/>
<sequence length="95" mass="10878">GARRRRCRRRPAARSATVGRSGRRRPGRRLVRGQNHPRRPGVARPRRRRPRRVRRGHDRRPPRWRSPSAAAVEPRGGTRGRDGASSTKSRGRSPV</sequence>
<name>A0A6J4UIE7_9BACT</name>
<evidence type="ECO:0000313" key="2">
    <source>
        <dbReference type="EMBL" id="CAA9551704.1"/>
    </source>
</evidence>
<organism evidence="2">
    <name type="scientific">uncultured Thermomicrobiales bacterium</name>
    <dbReference type="NCBI Taxonomy" id="1645740"/>
    <lineage>
        <taxon>Bacteria</taxon>
        <taxon>Pseudomonadati</taxon>
        <taxon>Thermomicrobiota</taxon>
        <taxon>Thermomicrobia</taxon>
        <taxon>Thermomicrobiales</taxon>
        <taxon>environmental samples</taxon>
    </lineage>
</organism>
<accession>A0A6J4UIE7</accession>
<feature type="non-terminal residue" evidence="2">
    <location>
        <position position="95"/>
    </location>
</feature>
<protein>
    <submittedName>
        <fullName evidence="2">Uncharacterized protein</fullName>
    </submittedName>
</protein>
<feature type="region of interest" description="Disordered" evidence="1">
    <location>
        <begin position="1"/>
        <end position="95"/>
    </location>
</feature>
<feature type="compositionally biased region" description="Basic residues" evidence="1">
    <location>
        <begin position="1"/>
        <end position="12"/>
    </location>
</feature>
<dbReference type="EMBL" id="CADCWE010000196">
    <property type="protein sequence ID" value="CAA9551704.1"/>
    <property type="molecule type" value="Genomic_DNA"/>
</dbReference>
<feature type="compositionally biased region" description="Basic residues" evidence="1">
    <location>
        <begin position="21"/>
        <end position="63"/>
    </location>
</feature>
<reference evidence="2" key="1">
    <citation type="submission" date="2020-02" db="EMBL/GenBank/DDBJ databases">
        <authorList>
            <person name="Meier V. D."/>
        </authorList>
    </citation>
    <scope>NUCLEOTIDE SEQUENCE</scope>
    <source>
        <strain evidence="2">AVDCRST_MAG73</strain>
    </source>
</reference>
<gene>
    <name evidence="2" type="ORF">AVDCRST_MAG73-2865</name>
</gene>
<feature type="non-terminal residue" evidence="2">
    <location>
        <position position="1"/>
    </location>
</feature>
<dbReference type="AlphaFoldDB" id="A0A6J4UIE7"/>